<evidence type="ECO:0000259" key="3">
    <source>
        <dbReference type="Pfam" id="PF26382"/>
    </source>
</evidence>
<dbReference type="InterPro" id="IPR058747">
    <property type="entry name" value="PglY_C"/>
</dbReference>
<feature type="domain" description="ATPase PglY 5th" evidence="2">
    <location>
        <begin position="858"/>
        <end position="964"/>
    </location>
</feature>
<dbReference type="GeneID" id="85486569"/>
<gene>
    <name evidence="4" type="ORF">SAMN05444374_110133</name>
</gene>
<evidence type="ECO:0000313" key="5">
    <source>
        <dbReference type="Proteomes" id="UP000182054"/>
    </source>
</evidence>
<dbReference type="RefSeq" id="WP_068365410.1">
    <property type="nucleotide sequence ID" value="NZ_FOJN01000010.1"/>
</dbReference>
<dbReference type="Pfam" id="PF26382">
    <property type="entry name" value="BREX_PglY_6th"/>
    <property type="match status" value="1"/>
</dbReference>
<proteinExistence type="predicted"/>
<feature type="compositionally biased region" description="Pro residues" evidence="1">
    <location>
        <begin position="1188"/>
        <end position="1201"/>
    </location>
</feature>
<organism evidence="4 5">
    <name type="scientific">Rhodococcoides kroppenstedtii</name>
    <dbReference type="NCBI Taxonomy" id="293050"/>
    <lineage>
        <taxon>Bacteria</taxon>
        <taxon>Bacillati</taxon>
        <taxon>Actinomycetota</taxon>
        <taxon>Actinomycetes</taxon>
        <taxon>Mycobacteriales</taxon>
        <taxon>Nocardiaceae</taxon>
        <taxon>Rhodococcoides</taxon>
    </lineage>
</organism>
<dbReference type="EMBL" id="FOJN01000010">
    <property type="protein sequence ID" value="SFA56408.1"/>
    <property type="molecule type" value="Genomic_DNA"/>
</dbReference>
<evidence type="ECO:0000256" key="1">
    <source>
        <dbReference type="SAM" id="MobiDB-lite"/>
    </source>
</evidence>
<protein>
    <recommendedName>
        <fullName evidence="6">Phage resistance protein</fullName>
    </recommendedName>
</protein>
<evidence type="ECO:0000259" key="2">
    <source>
        <dbReference type="Pfam" id="PF26381"/>
    </source>
</evidence>
<evidence type="ECO:0000313" key="4">
    <source>
        <dbReference type="EMBL" id="SFA56408.1"/>
    </source>
</evidence>
<evidence type="ECO:0008006" key="6">
    <source>
        <dbReference type="Google" id="ProtNLM"/>
    </source>
</evidence>
<feature type="region of interest" description="Disordered" evidence="1">
    <location>
        <begin position="1180"/>
        <end position="1201"/>
    </location>
</feature>
<dbReference type="Pfam" id="PF26381">
    <property type="entry name" value="BREX_PglY_5th"/>
    <property type="match status" value="1"/>
</dbReference>
<feature type="domain" description="ATPase PglY C-terminal" evidence="3">
    <location>
        <begin position="1007"/>
        <end position="1182"/>
    </location>
</feature>
<dbReference type="OrthoDB" id="3201900at2"/>
<accession>A0A1I0TXB7</accession>
<dbReference type="InterPro" id="IPR058748">
    <property type="entry name" value="PglY_5th"/>
</dbReference>
<reference evidence="4 5" key="1">
    <citation type="submission" date="2016-10" db="EMBL/GenBank/DDBJ databases">
        <authorList>
            <person name="de Groot N.N."/>
        </authorList>
    </citation>
    <scope>NUCLEOTIDE SEQUENCE [LARGE SCALE GENOMIC DNA]</scope>
    <source>
        <strain evidence="4 5">DSM 44908</strain>
    </source>
</reference>
<dbReference type="AlphaFoldDB" id="A0A1I0TXB7"/>
<sequence length="1246" mass="136038">MTLSGPSHTSARTIRDTFAIPESRGTDDYVLRLSDSVESARVAATIDSYVVTPALVDAFDSALSVVDEALRTRENKAAFLEGSFGSGKSHFMAVLHAVLGRSPDALAVPELQPLIAKHSALENAKILRLTFHFLDADTIESALFDQYLRQMAMLHPNTLPPVLHSAGGLFADADNRRREVGDDAFFATLSAAAPNTGSTVNWGALGQGTGTWNAETYAAATAPNADLASRSKLQQALIATYFTSYSRNTDWLPLEDGLAVIADHAKSLGYDAVVLMLDELVLWLTFMVSARERFNGEVQKITKLVETSRGRLAVPIASFLARQHDLSRWLSTGAESGATQQALEQAFAHQAGRFGTVVLGDENLPYIANRRLLQPRSAAASADLATAFARLDRSPRVWDVLLDGVNTDDQHRGSDSDAFKLTYPFSPALLDTLRSLSGQMQRERTALKVMQQILSDKADELTIDNVIPVGDAFDYIIDSANATPINDAAARTFKTARTLWTEKLRPLLFRNAGVADTVADRDVPAGLRADIRVAKTLLMSAVAPNVPALKQIDASRLASLNHGSVVSLIPGDQIGQITSKVKQWAADIPELSVTNDPNPIISVTLESVDYERIVSRAQAEDTDGRRRELMREILAEQLGVSDAQQTVDNALLRSVTWRATRRQVEIVFGNVRDHGYLPDESFRPSVDGALRLVVDLPFDDAGHTTAEDHDRVDQLTRTSQNRFTVVWLPSFFPEKVTRQLGRLVILNYVLAGDRWASYANELSEADRAAARSILQQQQAQVRGQLGTAVQIAYGVAAGATFPEGQPPLRSLHAGFAVQPPIGNTLAEAANRLLRDAFDALYPDHPDFTPADRAITRTELNLVLKRLREAQSQADGRLPLDRAERDTARRIVEPIELARTSETHLLFGPEHFASWRSRITQELSRVSIDQGDDVPIEVLRTAIAPKGSRRGLTDDMVDLIAGAWAAQSKRSWFLHGSPIDEPAVGDFRRGTVARLEPLPDPRMWGAACRRWNTLVGRPVNDYLTATNVAVFAREVQDVAASGRSDRSRLVDALRAAYTAVALPESEDRLTLAVELVDLLDIRIPHLDSLALVKAVAETTFTGTDVEAGKSLATTTSVSTALASFSLDKLTVLKNARTANDDRGRRAGMIVDALAAALAAHELVRPLSAALETCARDRDSWLEEGVTSGPPGPPINPPEPPVDPPIEPDHVFLVDRMVGYSVLEKRVRELLAADPNARFQITISKMPR</sequence>
<dbReference type="Proteomes" id="UP000182054">
    <property type="component" value="Unassembled WGS sequence"/>
</dbReference>
<name>A0A1I0TXB7_9NOCA</name>